<accession>A0A1M6CDN6</accession>
<proteinExistence type="predicted"/>
<feature type="compositionally biased region" description="Basic and acidic residues" evidence="1">
    <location>
        <begin position="30"/>
        <end position="48"/>
    </location>
</feature>
<gene>
    <name evidence="2" type="ORF">SAMN02745219_00647</name>
</gene>
<name>A0A1M6CDN6_9FIRM</name>
<sequence length="48" mass="5648">MEHPEHEKTVEVKGNRKKDLNRIRGTQRLVDPERGPENKRKKESLGNI</sequence>
<evidence type="ECO:0000313" key="3">
    <source>
        <dbReference type="Proteomes" id="UP000184529"/>
    </source>
</evidence>
<dbReference type="STRING" id="1121432.SAMN02745219_00647"/>
<feature type="region of interest" description="Disordered" evidence="1">
    <location>
        <begin position="1"/>
        <end position="48"/>
    </location>
</feature>
<evidence type="ECO:0000256" key="1">
    <source>
        <dbReference type="SAM" id="MobiDB-lite"/>
    </source>
</evidence>
<dbReference type="Proteomes" id="UP000184529">
    <property type="component" value="Unassembled WGS sequence"/>
</dbReference>
<organism evidence="2 3">
    <name type="scientific">Desulfofundulus thermosubterraneus DSM 16057</name>
    <dbReference type="NCBI Taxonomy" id="1121432"/>
    <lineage>
        <taxon>Bacteria</taxon>
        <taxon>Bacillati</taxon>
        <taxon>Bacillota</taxon>
        <taxon>Clostridia</taxon>
        <taxon>Eubacteriales</taxon>
        <taxon>Peptococcaceae</taxon>
        <taxon>Desulfofundulus</taxon>
    </lineage>
</organism>
<reference evidence="3" key="1">
    <citation type="submission" date="2016-11" db="EMBL/GenBank/DDBJ databases">
        <authorList>
            <person name="Varghese N."/>
            <person name="Submissions S."/>
        </authorList>
    </citation>
    <scope>NUCLEOTIDE SEQUENCE [LARGE SCALE GENOMIC DNA]</scope>
    <source>
        <strain evidence="3">DSM 16057</strain>
    </source>
</reference>
<dbReference type="RefSeq" id="WP_165613184.1">
    <property type="nucleotide sequence ID" value="NZ_FQZM01000007.1"/>
</dbReference>
<dbReference type="AlphaFoldDB" id="A0A1M6CDN6"/>
<evidence type="ECO:0000313" key="2">
    <source>
        <dbReference type="EMBL" id="SHI59165.1"/>
    </source>
</evidence>
<feature type="compositionally biased region" description="Basic and acidic residues" evidence="1">
    <location>
        <begin position="1"/>
        <end position="22"/>
    </location>
</feature>
<keyword evidence="3" id="KW-1185">Reference proteome</keyword>
<protein>
    <submittedName>
        <fullName evidence="2">Uncharacterized protein</fullName>
    </submittedName>
</protein>
<dbReference type="EMBL" id="FQZM01000007">
    <property type="protein sequence ID" value="SHI59165.1"/>
    <property type="molecule type" value="Genomic_DNA"/>
</dbReference>